<dbReference type="EMBL" id="LIAE01003179">
    <property type="protein sequence ID" value="PAV93884.1"/>
    <property type="molecule type" value="Genomic_DNA"/>
</dbReference>
<reference evidence="2 3" key="1">
    <citation type="journal article" date="2017" name="Curr. Biol.">
        <title>Genome architecture and evolution of a unichromosomal asexual nematode.</title>
        <authorList>
            <person name="Fradin H."/>
            <person name="Zegar C."/>
            <person name="Gutwein M."/>
            <person name="Lucas J."/>
            <person name="Kovtun M."/>
            <person name="Corcoran D."/>
            <person name="Baugh L.R."/>
            <person name="Kiontke K."/>
            <person name="Gunsalus K."/>
            <person name="Fitch D.H."/>
            <person name="Piano F."/>
        </authorList>
    </citation>
    <scope>NUCLEOTIDE SEQUENCE [LARGE SCALE GENOMIC DNA]</scope>
    <source>
        <strain evidence="2">PF1309</strain>
    </source>
</reference>
<comment type="caution">
    <text evidence="2">The sequence shown here is derived from an EMBL/GenBank/DDBJ whole genome shotgun (WGS) entry which is preliminary data.</text>
</comment>
<accession>A0A2A2M5Z5</accession>
<organism evidence="2 3">
    <name type="scientific">Diploscapter pachys</name>
    <dbReference type="NCBI Taxonomy" id="2018661"/>
    <lineage>
        <taxon>Eukaryota</taxon>
        <taxon>Metazoa</taxon>
        <taxon>Ecdysozoa</taxon>
        <taxon>Nematoda</taxon>
        <taxon>Chromadorea</taxon>
        <taxon>Rhabditida</taxon>
        <taxon>Rhabditina</taxon>
        <taxon>Rhabditomorpha</taxon>
        <taxon>Rhabditoidea</taxon>
        <taxon>Rhabditidae</taxon>
        <taxon>Diploscapter</taxon>
    </lineage>
</organism>
<keyword evidence="3" id="KW-1185">Reference proteome</keyword>
<feature type="region of interest" description="Disordered" evidence="1">
    <location>
        <begin position="1"/>
        <end position="68"/>
    </location>
</feature>
<evidence type="ECO:0000313" key="3">
    <source>
        <dbReference type="Proteomes" id="UP000218231"/>
    </source>
</evidence>
<proteinExistence type="predicted"/>
<evidence type="ECO:0000313" key="2">
    <source>
        <dbReference type="EMBL" id="PAV93884.1"/>
    </source>
</evidence>
<dbReference type="Proteomes" id="UP000218231">
    <property type="component" value="Unassembled WGS sequence"/>
</dbReference>
<protein>
    <submittedName>
        <fullName evidence="2">Uncharacterized protein</fullName>
    </submittedName>
</protein>
<evidence type="ECO:0000256" key="1">
    <source>
        <dbReference type="SAM" id="MobiDB-lite"/>
    </source>
</evidence>
<gene>
    <name evidence="2" type="ORF">WR25_17197</name>
</gene>
<name>A0A2A2M5Z5_9BILA</name>
<dbReference type="AlphaFoldDB" id="A0A2A2M5Z5"/>
<sequence>MLAVAAQYPAAQGACGHHQVDQQQQQHGERGQFLQAAGQAQQGRRHGEEQRGQPRRLPARMDQGEGTV</sequence>
<feature type="compositionally biased region" description="Low complexity" evidence="1">
    <location>
        <begin position="1"/>
        <end position="42"/>
    </location>
</feature>